<dbReference type="PANTHER" id="PTHR12305:SF81">
    <property type="entry name" value="PHOSPHATIDYLINOSITOL 3,4,5-TRISPHOSPHATE 3-PHOSPHATASE AND DUAL-SPECIFICITY PROTEIN PHOSPHATASE PTEN"/>
    <property type="match status" value="1"/>
</dbReference>
<comment type="similarity">
    <text evidence="2">Belongs to the PTEN phosphatase protein family.</text>
</comment>
<evidence type="ECO:0000256" key="2">
    <source>
        <dbReference type="ARBA" id="ARBA00007881"/>
    </source>
</evidence>
<comment type="subcellular location">
    <subcellularLocation>
        <location evidence="1">Cytoplasm</location>
    </subcellularLocation>
</comment>
<dbReference type="GO" id="GO:0005886">
    <property type="term" value="C:plasma membrane"/>
    <property type="evidence" value="ECO:0007669"/>
    <property type="project" value="TreeGrafter"/>
</dbReference>
<dbReference type="PROSITE" id="PS00383">
    <property type="entry name" value="TYR_PHOSPHATASE_1"/>
    <property type="match status" value="1"/>
</dbReference>
<dbReference type="PROSITE" id="PS51181">
    <property type="entry name" value="PPASE_TENSIN"/>
    <property type="match status" value="1"/>
</dbReference>
<dbReference type="Proteomes" id="UP000095283">
    <property type="component" value="Unplaced"/>
</dbReference>
<feature type="region of interest" description="Disordered" evidence="7">
    <location>
        <begin position="691"/>
        <end position="710"/>
    </location>
</feature>
<dbReference type="GO" id="GO:0051896">
    <property type="term" value="P:regulation of phosphatidylinositol 3-kinase/protein kinase B signal transduction"/>
    <property type="evidence" value="ECO:0007669"/>
    <property type="project" value="TreeGrafter"/>
</dbReference>
<feature type="region of interest" description="Disordered" evidence="7">
    <location>
        <begin position="1"/>
        <end position="33"/>
    </location>
</feature>
<dbReference type="InterPro" id="IPR029021">
    <property type="entry name" value="Prot-tyrosine_phosphatase-like"/>
</dbReference>
<keyword evidence="6" id="KW-0443">Lipid metabolism</keyword>
<protein>
    <submittedName>
        <fullName evidence="11">Phosphatase tensin-type domain-containing protein</fullName>
    </submittedName>
</protein>
<dbReference type="InterPro" id="IPR057023">
    <property type="entry name" value="PTP-SAK"/>
</dbReference>
<dbReference type="Gene3D" id="3.90.190.10">
    <property type="entry name" value="Protein tyrosine phosphatase superfamily"/>
    <property type="match status" value="1"/>
</dbReference>
<keyword evidence="3" id="KW-0963">Cytoplasm</keyword>
<dbReference type="InterPro" id="IPR014020">
    <property type="entry name" value="Tensin_C2-dom"/>
</dbReference>
<dbReference type="GO" id="GO:0050793">
    <property type="term" value="P:regulation of developmental process"/>
    <property type="evidence" value="ECO:0007669"/>
    <property type="project" value="UniProtKB-ARBA"/>
</dbReference>
<keyword evidence="4" id="KW-0378">Hydrolase</keyword>
<name>A0A1I7XRN8_HETBA</name>
<dbReference type="GO" id="GO:0042995">
    <property type="term" value="C:cell projection"/>
    <property type="evidence" value="ECO:0007669"/>
    <property type="project" value="UniProtKB-ARBA"/>
</dbReference>
<organism evidence="10 11">
    <name type="scientific">Heterorhabditis bacteriophora</name>
    <name type="common">Entomopathogenic nematode worm</name>
    <dbReference type="NCBI Taxonomy" id="37862"/>
    <lineage>
        <taxon>Eukaryota</taxon>
        <taxon>Metazoa</taxon>
        <taxon>Ecdysozoa</taxon>
        <taxon>Nematoda</taxon>
        <taxon>Chromadorea</taxon>
        <taxon>Rhabditida</taxon>
        <taxon>Rhabditina</taxon>
        <taxon>Rhabditomorpha</taxon>
        <taxon>Strongyloidea</taxon>
        <taxon>Heterorhabditidae</taxon>
        <taxon>Heterorhabditis</taxon>
    </lineage>
</organism>
<proteinExistence type="inferred from homology"/>
<feature type="region of interest" description="Disordered" evidence="7">
    <location>
        <begin position="575"/>
        <end position="597"/>
    </location>
</feature>
<feature type="compositionally biased region" description="Polar residues" evidence="7">
    <location>
        <begin position="430"/>
        <end position="439"/>
    </location>
</feature>
<accession>A0A1I7XRN8</accession>
<dbReference type="InterPro" id="IPR016130">
    <property type="entry name" value="Tyr_Pase_AS"/>
</dbReference>
<dbReference type="GO" id="GO:0005829">
    <property type="term" value="C:cytosol"/>
    <property type="evidence" value="ECO:0007669"/>
    <property type="project" value="TreeGrafter"/>
</dbReference>
<evidence type="ECO:0000256" key="4">
    <source>
        <dbReference type="ARBA" id="ARBA00022801"/>
    </source>
</evidence>
<dbReference type="Pfam" id="PF22784">
    <property type="entry name" value="PTP-SAK"/>
    <property type="match status" value="1"/>
</dbReference>
<feature type="compositionally biased region" description="Basic and acidic residues" evidence="7">
    <location>
        <begin position="476"/>
        <end position="512"/>
    </location>
</feature>
<feature type="region of interest" description="Disordered" evidence="7">
    <location>
        <begin position="733"/>
        <end position="790"/>
    </location>
</feature>
<evidence type="ECO:0000313" key="11">
    <source>
        <dbReference type="WBParaSite" id="Hba_20147"/>
    </source>
</evidence>
<dbReference type="CDD" id="cd14509">
    <property type="entry name" value="PTP_PTEN"/>
    <property type="match status" value="1"/>
</dbReference>
<dbReference type="SUPFAM" id="SSF52799">
    <property type="entry name" value="(Phosphotyrosine protein) phosphatases II"/>
    <property type="match status" value="1"/>
</dbReference>
<dbReference type="GO" id="GO:0048870">
    <property type="term" value="P:cell motility"/>
    <property type="evidence" value="ECO:0007669"/>
    <property type="project" value="TreeGrafter"/>
</dbReference>
<dbReference type="GO" id="GO:0016314">
    <property type="term" value="F:phosphatidylinositol-3,4,5-trisphosphate 3-phosphatase activity"/>
    <property type="evidence" value="ECO:0007669"/>
    <property type="project" value="TreeGrafter"/>
</dbReference>
<feature type="region of interest" description="Disordered" evidence="7">
    <location>
        <begin position="404"/>
        <end position="512"/>
    </location>
</feature>
<feature type="domain" description="Phosphatase tensin-type" evidence="9">
    <location>
        <begin position="98"/>
        <end position="268"/>
    </location>
</feature>
<dbReference type="WBParaSite" id="Hba_20147">
    <property type="protein sequence ID" value="Hba_20147"/>
    <property type="gene ID" value="Hba_20147"/>
</dbReference>
<dbReference type="GO" id="GO:0043491">
    <property type="term" value="P:phosphatidylinositol 3-kinase/protein kinase B signal transduction"/>
    <property type="evidence" value="ECO:0007669"/>
    <property type="project" value="TreeGrafter"/>
</dbReference>
<evidence type="ECO:0000259" key="8">
    <source>
        <dbReference type="PROSITE" id="PS50056"/>
    </source>
</evidence>
<dbReference type="GO" id="GO:0046856">
    <property type="term" value="P:phosphatidylinositol dephosphorylation"/>
    <property type="evidence" value="ECO:0007669"/>
    <property type="project" value="TreeGrafter"/>
</dbReference>
<keyword evidence="10" id="KW-1185">Reference proteome</keyword>
<dbReference type="AlphaFoldDB" id="A0A1I7XRN8"/>
<dbReference type="InterPro" id="IPR029023">
    <property type="entry name" value="Tensin_phosphatase"/>
</dbReference>
<evidence type="ECO:0000256" key="6">
    <source>
        <dbReference type="ARBA" id="ARBA00023098"/>
    </source>
</evidence>
<sequence length="846" mass="93845">MRETRAVTQPSDGNITVKKCSTSSGDATLSAGEGTSSAAVITGMTTSPGVIRNTSSTCPASCEQRSMEERNAAFHQIQEVASQLICNPLRIMVSQNRRRYRQDGFDLDLTYITDRIIAMGYPADTKEALYRNSMSHIVRFLEKNHPGHYKVFNLRGQYVYDTSKFHNRVVSFEMTDHHPPRLELMAPFCREVHDYLEADPKNVVAVHCKAGKGRTGVMICAYLVYINFYLSPRQNMDYYSIVRTRNNKVCLNLVNNITEIWYFYLGTVAKGALNVRVANGDVDVFLGEDMWISNEEWTAEEELWSGNVVANGDDSYDPCNPQPGRDCISRRAWGWRVPADRRVFLEGDVRVDLFSKQKLLGFNQDRKKLGHVWFNTMFACAGFCGGVYRHGDEAHPYPEGATTIAERRSTPLRPKTGSASLPSSPPGTPKTRTSGSVSGATRAAARAPSFDARKSGSTSASTSARTPRFQINHVVKKSDAASRNSEPHIDRNTEEHTSGRRPDRKIAKDKERPVIWDDDMELMRPPGLDRHCPSETLASLYGQERLAPRWRIEDMLRDAHRNNLIEDVYNQRRLSVPQEGQPVEPATESRPDAGGPALIRRAPDEHVQVFSVLEIDRAFKNKNIGEGFKLIIVTRCVPADNVANQRLAESFLRVTHQKQAAKDNIKQEKVNARQRKIQGVGSGVCLGVSDPSGDAQMTGGDATLTDDAFRNDPRLADPFMSRFFHRQREDSVSVYPNGSYSSNSTGPSGQSDELQTSATRLAASSTVRSYHPDDSNWAHSASSRSSSSVITSDRAVSFPENVIMLQKCSVGFHVAVRKVIPLALQSDGSAAVTGASSLSTTQLPPS</sequence>
<evidence type="ECO:0000259" key="9">
    <source>
        <dbReference type="PROSITE" id="PS51181"/>
    </source>
</evidence>
<dbReference type="PANTHER" id="PTHR12305">
    <property type="entry name" value="PHOSPHATASE WITH HOMOLOGY TO TENSIN"/>
    <property type="match status" value="1"/>
</dbReference>
<evidence type="ECO:0000313" key="10">
    <source>
        <dbReference type="Proteomes" id="UP000095283"/>
    </source>
</evidence>
<feature type="compositionally biased region" description="Low complexity" evidence="7">
    <location>
        <begin position="455"/>
        <end position="468"/>
    </location>
</feature>
<dbReference type="GO" id="GO:0005634">
    <property type="term" value="C:nucleus"/>
    <property type="evidence" value="ECO:0007669"/>
    <property type="project" value="TreeGrafter"/>
</dbReference>
<reference evidence="11" key="1">
    <citation type="submission" date="2016-11" db="UniProtKB">
        <authorList>
            <consortium name="WormBaseParasite"/>
        </authorList>
    </citation>
    <scope>IDENTIFICATION</scope>
</reference>
<dbReference type="GO" id="GO:0004725">
    <property type="term" value="F:protein tyrosine phosphatase activity"/>
    <property type="evidence" value="ECO:0007669"/>
    <property type="project" value="TreeGrafter"/>
</dbReference>
<keyword evidence="5" id="KW-0904">Protein phosphatase</keyword>
<dbReference type="Gene3D" id="2.60.40.1110">
    <property type="match status" value="1"/>
</dbReference>
<feature type="compositionally biased region" description="Low complexity" evidence="7">
    <location>
        <begin position="780"/>
        <end position="790"/>
    </location>
</feature>
<feature type="domain" description="Tyrosine specific protein phosphatases" evidence="8">
    <location>
        <begin position="186"/>
        <end position="243"/>
    </location>
</feature>
<dbReference type="InterPro" id="IPR051281">
    <property type="entry name" value="Dual-spec_lipid-protein_phosph"/>
</dbReference>
<evidence type="ECO:0000256" key="3">
    <source>
        <dbReference type="ARBA" id="ARBA00022490"/>
    </source>
</evidence>
<feature type="compositionally biased region" description="Polar residues" evidence="7">
    <location>
        <begin position="734"/>
        <end position="768"/>
    </location>
</feature>
<dbReference type="PROSITE" id="PS50056">
    <property type="entry name" value="TYR_PHOSPHATASE_2"/>
    <property type="match status" value="1"/>
</dbReference>
<evidence type="ECO:0000256" key="5">
    <source>
        <dbReference type="ARBA" id="ARBA00022912"/>
    </source>
</evidence>
<dbReference type="InterPro" id="IPR045101">
    <property type="entry name" value="PTP_PTEN"/>
</dbReference>
<dbReference type="SMART" id="SM01326">
    <property type="entry name" value="PTEN_C2"/>
    <property type="match status" value="1"/>
</dbReference>
<dbReference type="InterPro" id="IPR000387">
    <property type="entry name" value="Tyr_Pase_dom"/>
</dbReference>
<evidence type="ECO:0000256" key="7">
    <source>
        <dbReference type="SAM" id="MobiDB-lite"/>
    </source>
</evidence>
<dbReference type="GO" id="GO:0008285">
    <property type="term" value="P:negative regulation of cell population proliferation"/>
    <property type="evidence" value="ECO:0007669"/>
    <property type="project" value="TreeGrafter"/>
</dbReference>
<evidence type="ECO:0000256" key="1">
    <source>
        <dbReference type="ARBA" id="ARBA00004496"/>
    </source>
</evidence>